<dbReference type="Proteomes" id="UP001221898">
    <property type="component" value="Unassembled WGS sequence"/>
</dbReference>
<comment type="caution">
    <text evidence="1">The sequence shown here is derived from an EMBL/GenBank/DDBJ whole genome shotgun (WGS) entry which is preliminary data.</text>
</comment>
<dbReference type="AlphaFoldDB" id="A0AAD7X2Y9"/>
<proteinExistence type="predicted"/>
<reference evidence="1" key="1">
    <citation type="journal article" date="2023" name="Science">
        <title>Genome structures resolve the early diversification of teleost fishes.</title>
        <authorList>
            <person name="Parey E."/>
            <person name="Louis A."/>
            <person name="Montfort J."/>
            <person name="Bouchez O."/>
            <person name="Roques C."/>
            <person name="Iampietro C."/>
            <person name="Lluch J."/>
            <person name="Castinel A."/>
            <person name="Donnadieu C."/>
            <person name="Desvignes T."/>
            <person name="Floi Bucao C."/>
            <person name="Jouanno E."/>
            <person name="Wen M."/>
            <person name="Mejri S."/>
            <person name="Dirks R."/>
            <person name="Jansen H."/>
            <person name="Henkel C."/>
            <person name="Chen W.J."/>
            <person name="Zahm M."/>
            <person name="Cabau C."/>
            <person name="Klopp C."/>
            <person name="Thompson A.W."/>
            <person name="Robinson-Rechavi M."/>
            <person name="Braasch I."/>
            <person name="Lecointre G."/>
            <person name="Bobe J."/>
            <person name="Postlethwait J.H."/>
            <person name="Berthelot C."/>
            <person name="Roest Crollius H."/>
            <person name="Guiguen Y."/>
        </authorList>
    </citation>
    <scope>NUCLEOTIDE SEQUENCE</scope>
    <source>
        <strain evidence="1">NC1722</strain>
    </source>
</reference>
<organism evidence="1 2">
    <name type="scientific">Aldrovandia affinis</name>
    <dbReference type="NCBI Taxonomy" id="143900"/>
    <lineage>
        <taxon>Eukaryota</taxon>
        <taxon>Metazoa</taxon>
        <taxon>Chordata</taxon>
        <taxon>Craniata</taxon>
        <taxon>Vertebrata</taxon>
        <taxon>Euteleostomi</taxon>
        <taxon>Actinopterygii</taxon>
        <taxon>Neopterygii</taxon>
        <taxon>Teleostei</taxon>
        <taxon>Notacanthiformes</taxon>
        <taxon>Halosauridae</taxon>
        <taxon>Aldrovandia</taxon>
    </lineage>
</organism>
<dbReference type="EMBL" id="JAINUG010000003">
    <property type="protein sequence ID" value="KAJ8417539.1"/>
    <property type="molecule type" value="Genomic_DNA"/>
</dbReference>
<name>A0AAD7X2Y9_9TELE</name>
<gene>
    <name evidence="1" type="ORF">AAFF_G00223820</name>
</gene>
<evidence type="ECO:0000313" key="2">
    <source>
        <dbReference type="Proteomes" id="UP001221898"/>
    </source>
</evidence>
<evidence type="ECO:0000313" key="1">
    <source>
        <dbReference type="EMBL" id="KAJ8417539.1"/>
    </source>
</evidence>
<sequence>MLSGSRSVAFSGAAYRPTLQELLLHPWLRPICLETASERSIGEERGVKRKMCIEEHEIPANCPSKVSERRGVQSKRGREEDEGQVLMHSEYLRLQHQCQTSRVLSARV</sequence>
<protein>
    <submittedName>
        <fullName evidence="1">Uncharacterized protein</fullName>
    </submittedName>
</protein>
<keyword evidence="2" id="KW-1185">Reference proteome</keyword>
<accession>A0AAD7X2Y9</accession>